<feature type="compositionally biased region" description="Pro residues" evidence="1">
    <location>
        <begin position="193"/>
        <end position="211"/>
    </location>
</feature>
<organism evidence="2 3">
    <name type="scientific">Tistrella arctica</name>
    <dbReference type="NCBI Taxonomy" id="3133430"/>
    <lineage>
        <taxon>Bacteria</taxon>
        <taxon>Pseudomonadati</taxon>
        <taxon>Pseudomonadota</taxon>
        <taxon>Alphaproteobacteria</taxon>
        <taxon>Geminicoccales</taxon>
        <taxon>Geminicoccaceae</taxon>
        <taxon>Tistrella</taxon>
    </lineage>
</organism>
<reference evidence="2 3" key="1">
    <citation type="submission" date="2024-03" db="EMBL/GenBank/DDBJ databases">
        <title>High-quality draft genome sequencing of Tistrella sp. BH-R2-4.</title>
        <authorList>
            <person name="Dong C."/>
        </authorList>
    </citation>
    <scope>NUCLEOTIDE SEQUENCE [LARGE SCALE GENOMIC DNA]</scope>
    <source>
        <strain evidence="2 3">BH-R2-4</strain>
    </source>
</reference>
<evidence type="ECO:0000313" key="3">
    <source>
        <dbReference type="Proteomes" id="UP001413721"/>
    </source>
</evidence>
<dbReference type="EMBL" id="JBBKTW010000006">
    <property type="protein sequence ID" value="MEN2989978.1"/>
    <property type="molecule type" value="Genomic_DNA"/>
</dbReference>
<dbReference type="Proteomes" id="UP001413721">
    <property type="component" value="Unassembled WGS sequence"/>
</dbReference>
<feature type="region of interest" description="Disordered" evidence="1">
    <location>
        <begin position="192"/>
        <end position="247"/>
    </location>
</feature>
<gene>
    <name evidence="2" type="ORF">WG926_16795</name>
</gene>
<name>A0ABU9YME5_9PROT</name>
<dbReference type="RefSeq" id="WP_345935165.1">
    <property type="nucleotide sequence ID" value="NZ_JBBKTV010000010.1"/>
</dbReference>
<protein>
    <submittedName>
        <fullName evidence="2">Uncharacterized protein</fullName>
    </submittedName>
</protein>
<evidence type="ECO:0000313" key="2">
    <source>
        <dbReference type="EMBL" id="MEN2989978.1"/>
    </source>
</evidence>
<proteinExistence type="predicted"/>
<keyword evidence="3" id="KW-1185">Reference proteome</keyword>
<comment type="caution">
    <text evidence="2">The sequence shown here is derived from an EMBL/GenBank/DDBJ whole genome shotgun (WGS) entry which is preliminary data.</text>
</comment>
<accession>A0ABU9YME5</accession>
<sequence length="247" mass="25180">MIPAIDLADPRLADALPPGLYRRAVLRMMLAAAAPKATPAPSITTGMPAQPSHHAASCWAAAGIDLLAGCLRTTGAPCSTPDLASRMLLIAGALEQAAAQLDPLALPDGVLPPPPADPADFCSEGGLVADMVRLNLRFLVIHACLRTLPATQVPLALEAVRAALALTLSVIEPAMTGGLAAFVENVIRTQILPPEPQGTPPRMQPTAPAAPSPGEGKTATGSDGASDSWAAPRPIVAAVPPPTLRRA</sequence>
<evidence type="ECO:0000256" key="1">
    <source>
        <dbReference type="SAM" id="MobiDB-lite"/>
    </source>
</evidence>